<dbReference type="EMBL" id="JAKVQD010000001">
    <property type="protein sequence ID" value="MCH4551352.1"/>
    <property type="molecule type" value="Genomic_DNA"/>
</dbReference>
<keyword evidence="2" id="KW-1003">Cell membrane</keyword>
<evidence type="ECO:0000313" key="7">
    <source>
        <dbReference type="EMBL" id="MCH4551352.1"/>
    </source>
</evidence>
<evidence type="ECO:0000256" key="3">
    <source>
        <dbReference type="ARBA" id="ARBA00022692"/>
    </source>
</evidence>
<protein>
    <submittedName>
        <fullName evidence="7">Oligosaccharide flippase family protein</fullName>
    </submittedName>
</protein>
<feature type="transmembrane region" description="Helical" evidence="6">
    <location>
        <begin position="12"/>
        <end position="31"/>
    </location>
</feature>
<feature type="transmembrane region" description="Helical" evidence="6">
    <location>
        <begin position="374"/>
        <end position="394"/>
    </location>
</feature>
<feature type="transmembrane region" description="Helical" evidence="6">
    <location>
        <begin position="309"/>
        <end position="334"/>
    </location>
</feature>
<evidence type="ECO:0000256" key="1">
    <source>
        <dbReference type="ARBA" id="ARBA00004651"/>
    </source>
</evidence>
<feature type="transmembrane region" description="Helical" evidence="6">
    <location>
        <begin position="96"/>
        <end position="116"/>
    </location>
</feature>
<dbReference type="PANTHER" id="PTHR30250">
    <property type="entry name" value="PST FAMILY PREDICTED COLANIC ACID TRANSPORTER"/>
    <property type="match status" value="1"/>
</dbReference>
<gene>
    <name evidence="7" type="ORF">MKW35_01875</name>
</gene>
<evidence type="ECO:0000256" key="4">
    <source>
        <dbReference type="ARBA" id="ARBA00022989"/>
    </source>
</evidence>
<evidence type="ECO:0000256" key="2">
    <source>
        <dbReference type="ARBA" id="ARBA00022475"/>
    </source>
</evidence>
<feature type="transmembrane region" description="Helical" evidence="6">
    <location>
        <begin position="400"/>
        <end position="421"/>
    </location>
</feature>
<feature type="transmembrane region" description="Helical" evidence="6">
    <location>
        <begin position="37"/>
        <end position="59"/>
    </location>
</feature>
<feature type="transmembrane region" description="Helical" evidence="6">
    <location>
        <begin position="433"/>
        <end position="451"/>
    </location>
</feature>
<keyword evidence="8" id="KW-1185">Reference proteome</keyword>
<feature type="transmembrane region" description="Helical" evidence="6">
    <location>
        <begin position="128"/>
        <end position="149"/>
    </location>
</feature>
<keyword evidence="5 6" id="KW-0472">Membrane</keyword>
<dbReference type="InterPro" id="IPR002797">
    <property type="entry name" value="Polysacc_synth"/>
</dbReference>
<name>A0ABS9RGY0_9FLAO</name>
<keyword evidence="4 6" id="KW-1133">Transmembrane helix</keyword>
<feature type="transmembrane region" description="Helical" evidence="6">
    <location>
        <begin position="161"/>
        <end position="179"/>
    </location>
</feature>
<organism evidence="7 8">
    <name type="scientific">Aestuariibaculum lutulentum</name>
    <dbReference type="NCBI Taxonomy" id="2920935"/>
    <lineage>
        <taxon>Bacteria</taxon>
        <taxon>Pseudomonadati</taxon>
        <taxon>Bacteroidota</taxon>
        <taxon>Flavobacteriia</taxon>
        <taxon>Flavobacteriales</taxon>
        <taxon>Flavobacteriaceae</taxon>
    </lineage>
</organism>
<comment type="caution">
    <text evidence="7">The sequence shown here is derived from an EMBL/GenBank/DDBJ whole genome shotgun (WGS) entry which is preliminary data.</text>
</comment>
<dbReference type="PANTHER" id="PTHR30250:SF11">
    <property type="entry name" value="O-ANTIGEN TRANSPORTER-RELATED"/>
    <property type="match status" value="1"/>
</dbReference>
<feature type="transmembrane region" description="Helical" evidence="6">
    <location>
        <begin position="265"/>
        <end position="288"/>
    </location>
</feature>
<feature type="transmembrane region" description="Helical" evidence="6">
    <location>
        <begin position="228"/>
        <end position="253"/>
    </location>
</feature>
<accession>A0ABS9RGY0</accession>
<feature type="transmembrane region" description="Helical" evidence="6">
    <location>
        <begin position="185"/>
        <end position="203"/>
    </location>
</feature>
<proteinExistence type="predicted"/>
<dbReference type="InterPro" id="IPR050833">
    <property type="entry name" value="Poly_Biosynth_Transport"/>
</dbReference>
<sequence length="497" mass="56078">MNYDKTSYKQILKSTSLFGGVQVFTILISVIKTKVVTLLIGATGFGILGLLTTTLRVVVDFTKLGLDTSAVKEVSEYYSGEKKKEYKKFVYILKKLFWITGVFGALLTIIFSKWLSLWTFGDSKYTYAFIWLSISVLLAQLASGKKVILQGTHKLRRLAKANLWGSFLSLIVSVPLYYFFKLNGIVPSIVISFFISYLVFYYYEKEKDNEVQDEKLGLKEIITKSKDVILLGATMSLNALLVALTLWLIQVYIRDSSGLDTVGFYNAGLLVINSYVGMVFNAMGTDYYPRLAAINKDKELISRYVNEQADIAVLIITCVITVFLTFIPQIITVLYTKEFFGIKGLLTFGILGTLFKAVSFSLGYVIIAKGDRKVFLKTSIGFNLLMFFLCIYSFSLGGLTGVGVGLLIYYVIHLVSLKVIIHNLYGITLSKSFYRTFLICFCICLISYLTTFISRGILRYPVMLVVVVISVIFTWNELQKRIDLNSILKNIFNSDKN</sequence>
<feature type="transmembrane region" description="Helical" evidence="6">
    <location>
        <begin position="346"/>
        <end position="367"/>
    </location>
</feature>
<evidence type="ECO:0000313" key="8">
    <source>
        <dbReference type="Proteomes" id="UP001156141"/>
    </source>
</evidence>
<dbReference type="Pfam" id="PF01943">
    <property type="entry name" value="Polysacc_synt"/>
    <property type="match status" value="1"/>
</dbReference>
<evidence type="ECO:0000256" key="6">
    <source>
        <dbReference type="SAM" id="Phobius"/>
    </source>
</evidence>
<dbReference type="Proteomes" id="UP001156141">
    <property type="component" value="Unassembled WGS sequence"/>
</dbReference>
<dbReference type="RefSeq" id="WP_240571697.1">
    <property type="nucleotide sequence ID" value="NZ_CP136709.1"/>
</dbReference>
<keyword evidence="3 6" id="KW-0812">Transmembrane</keyword>
<reference evidence="7" key="1">
    <citation type="submission" date="2022-02" db="EMBL/GenBank/DDBJ databases">
        <title>Aestuariibaculum sp., a marine bacterium isolated from sediment in Guangxi.</title>
        <authorList>
            <person name="Ying J."/>
        </authorList>
    </citation>
    <scope>NUCLEOTIDE SEQUENCE</scope>
    <source>
        <strain evidence="7">L182</strain>
    </source>
</reference>
<comment type="subcellular location">
    <subcellularLocation>
        <location evidence="1">Cell membrane</location>
        <topology evidence="1">Multi-pass membrane protein</topology>
    </subcellularLocation>
</comment>
<feature type="transmembrane region" description="Helical" evidence="6">
    <location>
        <begin position="457"/>
        <end position="475"/>
    </location>
</feature>
<evidence type="ECO:0000256" key="5">
    <source>
        <dbReference type="ARBA" id="ARBA00023136"/>
    </source>
</evidence>